<dbReference type="Pfam" id="PF00704">
    <property type="entry name" value="Glyco_hydro_18"/>
    <property type="match status" value="1"/>
</dbReference>
<accession>A0A9W9KG95</accession>
<keyword evidence="10" id="KW-0449">Lipoprotein</keyword>
<dbReference type="PROSITE" id="PS51910">
    <property type="entry name" value="GH18_2"/>
    <property type="match status" value="1"/>
</dbReference>
<evidence type="ECO:0000256" key="5">
    <source>
        <dbReference type="ARBA" id="ARBA00022622"/>
    </source>
</evidence>
<comment type="catalytic activity">
    <reaction evidence="1">
        <text>Random endo-hydrolysis of N-acetyl-beta-D-glucosaminide (1-&gt;4)-beta-linkages in chitin and chitodextrins.</text>
        <dbReference type="EC" id="3.2.1.14"/>
    </reaction>
</comment>
<dbReference type="GO" id="GO:0005886">
    <property type="term" value="C:plasma membrane"/>
    <property type="evidence" value="ECO:0007669"/>
    <property type="project" value="UniProtKB-SubCell"/>
</dbReference>
<keyword evidence="12" id="KW-0624">Polysaccharide degradation</keyword>
<dbReference type="EC" id="3.2.1.14" evidence="3"/>
<evidence type="ECO:0000256" key="10">
    <source>
        <dbReference type="ARBA" id="ARBA00023288"/>
    </source>
</evidence>
<keyword evidence="4" id="KW-1003">Cell membrane</keyword>
<keyword evidence="11 13" id="KW-0326">Glycosidase</keyword>
<evidence type="ECO:0000256" key="2">
    <source>
        <dbReference type="ARBA" id="ARBA00004609"/>
    </source>
</evidence>
<dbReference type="PANTHER" id="PTHR45708">
    <property type="entry name" value="ENDOCHITINASE"/>
    <property type="match status" value="1"/>
</dbReference>
<dbReference type="PANTHER" id="PTHR45708:SF47">
    <property type="entry name" value="ENDOCHITINASE A"/>
    <property type="match status" value="1"/>
</dbReference>
<evidence type="ECO:0000256" key="6">
    <source>
        <dbReference type="ARBA" id="ARBA00022801"/>
    </source>
</evidence>
<evidence type="ECO:0000256" key="7">
    <source>
        <dbReference type="ARBA" id="ARBA00023024"/>
    </source>
</evidence>
<evidence type="ECO:0000256" key="9">
    <source>
        <dbReference type="ARBA" id="ARBA00023277"/>
    </source>
</evidence>
<comment type="subcellular location">
    <subcellularLocation>
        <location evidence="2">Cell membrane</location>
        <topology evidence="2">Lipid-anchor</topology>
        <topology evidence="2">GPI-anchor</topology>
    </subcellularLocation>
</comment>
<comment type="similarity">
    <text evidence="14">Belongs to the glycosyl hydrolase 18 family.</text>
</comment>
<keyword evidence="18" id="KW-1185">Reference proteome</keyword>
<evidence type="ECO:0000256" key="11">
    <source>
        <dbReference type="ARBA" id="ARBA00023295"/>
    </source>
</evidence>
<feature type="chain" id="PRO_5040766672" description="chitinase" evidence="15">
    <location>
        <begin position="23"/>
        <end position="393"/>
    </location>
</feature>
<dbReference type="PROSITE" id="PS01095">
    <property type="entry name" value="GH18_1"/>
    <property type="match status" value="1"/>
</dbReference>
<keyword evidence="6 13" id="KW-0378">Hydrolase</keyword>
<name>A0A9W9KG95_9EURO</name>
<dbReference type="GO" id="GO:0006032">
    <property type="term" value="P:chitin catabolic process"/>
    <property type="evidence" value="ECO:0007669"/>
    <property type="project" value="UniProtKB-KW"/>
</dbReference>
<dbReference type="GO" id="GO:0005576">
    <property type="term" value="C:extracellular region"/>
    <property type="evidence" value="ECO:0007669"/>
    <property type="project" value="TreeGrafter"/>
</dbReference>
<keyword evidence="15" id="KW-0732">Signal</keyword>
<dbReference type="GO" id="GO:0000272">
    <property type="term" value="P:polysaccharide catabolic process"/>
    <property type="evidence" value="ECO:0007669"/>
    <property type="project" value="UniProtKB-KW"/>
</dbReference>
<protein>
    <recommendedName>
        <fullName evidence="3">chitinase</fullName>
        <ecNumber evidence="3">3.2.1.14</ecNumber>
    </recommendedName>
</protein>
<dbReference type="RefSeq" id="XP_056513697.1">
    <property type="nucleotide sequence ID" value="XM_056652630.1"/>
</dbReference>
<keyword evidence="9" id="KW-0119">Carbohydrate metabolism</keyword>
<comment type="caution">
    <text evidence="17">The sequence shown here is derived from an EMBL/GenBank/DDBJ whole genome shotgun (WGS) entry which is preliminary data.</text>
</comment>
<evidence type="ECO:0000256" key="1">
    <source>
        <dbReference type="ARBA" id="ARBA00000822"/>
    </source>
</evidence>
<dbReference type="Proteomes" id="UP001141434">
    <property type="component" value="Unassembled WGS sequence"/>
</dbReference>
<evidence type="ECO:0000259" key="16">
    <source>
        <dbReference type="PROSITE" id="PS51910"/>
    </source>
</evidence>
<evidence type="ECO:0000256" key="15">
    <source>
        <dbReference type="SAM" id="SignalP"/>
    </source>
</evidence>
<organism evidence="17 18">
    <name type="scientific">Penicillium alfredii</name>
    <dbReference type="NCBI Taxonomy" id="1506179"/>
    <lineage>
        <taxon>Eukaryota</taxon>
        <taxon>Fungi</taxon>
        <taxon>Dikarya</taxon>
        <taxon>Ascomycota</taxon>
        <taxon>Pezizomycotina</taxon>
        <taxon>Eurotiomycetes</taxon>
        <taxon>Eurotiomycetidae</taxon>
        <taxon>Eurotiales</taxon>
        <taxon>Aspergillaceae</taxon>
        <taxon>Penicillium</taxon>
    </lineage>
</organism>
<evidence type="ECO:0000256" key="13">
    <source>
        <dbReference type="RuleBase" id="RU000489"/>
    </source>
</evidence>
<dbReference type="InterPro" id="IPR001579">
    <property type="entry name" value="Glyco_hydro_18_chit_AS"/>
</dbReference>
<dbReference type="Gene3D" id="3.20.20.80">
    <property type="entry name" value="Glycosidases"/>
    <property type="match status" value="1"/>
</dbReference>
<dbReference type="GeneID" id="81391798"/>
<keyword evidence="8" id="KW-0472">Membrane</keyword>
<evidence type="ECO:0000256" key="3">
    <source>
        <dbReference type="ARBA" id="ARBA00012729"/>
    </source>
</evidence>
<feature type="signal peptide" evidence="15">
    <location>
        <begin position="1"/>
        <end position="22"/>
    </location>
</feature>
<keyword evidence="7" id="KW-0146">Chitin degradation</keyword>
<dbReference type="InterPro" id="IPR050542">
    <property type="entry name" value="Glycosyl_Hydrlase18_Chitinase"/>
</dbReference>
<gene>
    <name evidence="17" type="ORF">NUU61_002048</name>
</gene>
<keyword evidence="5" id="KW-0336">GPI-anchor</keyword>
<evidence type="ECO:0000256" key="14">
    <source>
        <dbReference type="RuleBase" id="RU004453"/>
    </source>
</evidence>
<dbReference type="GO" id="GO:0008843">
    <property type="term" value="F:endochitinase activity"/>
    <property type="evidence" value="ECO:0007669"/>
    <property type="project" value="UniProtKB-EC"/>
</dbReference>
<dbReference type="EMBL" id="JAPMSZ010000004">
    <property type="protein sequence ID" value="KAJ5104701.1"/>
    <property type="molecule type" value="Genomic_DNA"/>
</dbReference>
<evidence type="ECO:0000313" key="17">
    <source>
        <dbReference type="EMBL" id="KAJ5104701.1"/>
    </source>
</evidence>
<evidence type="ECO:0000256" key="4">
    <source>
        <dbReference type="ARBA" id="ARBA00022475"/>
    </source>
</evidence>
<keyword evidence="5" id="KW-0325">Glycoprotein</keyword>
<reference evidence="17" key="2">
    <citation type="journal article" date="2023" name="IMA Fungus">
        <title>Comparative genomic study of the Penicillium genus elucidates a diverse pangenome and 15 lateral gene transfer events.</title>
        <authorList>
            <person name="Petersen C."/>
            <person name="Sorensen T."/>
            <person name="Nielsen M.R."/>
            <person name="Sondergaard T.E."/>
            <person name="Sorensen J.L."/>
            <person name="Fitzpatrick D.A."/>
            <person name="Frisvad J.C."/>
            <person name="Nielsen K.L."/>
        </authorList>
    </citation>
    <scope>NUCLEOTIDE SEQUENCE</scope>
    <source>
        <strain evidence="17">IBT 34128</strain>
    </source>
</reference>
<dbReference type="InterPro" id="IPR001223">
    <property type="entry name" value="Glyco_hydro18_cat"/>
</dbReference>
<feature type="domain" description="GH18" evidence="16">
    <location>
        <begin position="29"/>
        <end position="393"/>
    </location>
</feature>
<evidence type="ECO:0000313" key="18">
    <source>
        <dbReference type="Proteomes" id="UP001141434"/>
    </source>
</evidence>
<reference evidence="17" key="1">
    <citation type="submission" date="2022-11" db="EMBL/GenBank/DDBJ databases">
        <authorList>
            <person name="Petersen C."/>
        </authorList>
    </citation>
    <scope>NUCLEOTIDE SEQUENCE</scope>
    <source>
        <strain evidence="17">IBT 34128</strain>
    </source>
</reference>
<dbReference type="AlphaFoldDB" id="A0A9W9KG95"/>
<dbReference type="InterPro" id="IPR017853">
    <property type="entry name" value="GH"/>
</dbReference>
<sequence>MEVSNIFYMATALGVVVPVASALDINSKNNVAVYYASLQPLTISGNNANPSNQGQGANQPRLSHFCQETSIDIINLGFINFFPLAVSEWPGSNFGNQYNRTFYPDTELLEECPQLWEDIPICKAMGKTIMLSIGGVNSTDQDALADENAIWFADFLWYSFGPYNPSVKVFFPRPFGNAPVDGFDFDIENNGGSGYATMINQLSLLYTQYPDQIFYISGAPQYDIPDKQLGNAIANAALDFIWVQFYNTQGCSARDFVHGTGHYNYAEWVDVLKNSKNPSARLFVGLAAAESAAKDGYYLSPLEVKTLCCCSLTYINARYKCDTYAKYLYLEIPFEFISFFRDNSNIEHLEYFFESLTYKCTALFFVGYFHVSCISPTQLYNPLQPARFFQHAC</sequence>
<dbReference type="OrthoDB" id="6020543at2759"/>
<evidence type="ECO:0000256" key="12">
    <source>
        <dbReference type="ARBA" id="ARBA00023326"/>
    </source>
</evidence>
<proteinExistence type="inferred from homology"/>
<dbReference type="SUPFAM" id="SSF51445">
    <property type="entry name" value="(Trans)glycosidases"/>
    <property type="match status" value="1"/>
</dbReference>
<dbReference type="GO" id="GO:0098552">
    <property type="term" value="C:side of membrane"/>
    <property type="evidence" value="ECO:0007669"/>
    <property type="project" value="UniProtKB-KW"/>
</dbReference>
<evidence type="ECO:0000256" key="8">
    <source>
        <dbReference type="ARBA" id="ARBA00023136"/>
    </source>
</evidence>